<feature type="transmembrane region" description="Helical" evidence="1">
    <location>
        <begin position="374"/>
        <end position="393"/>
    </location>
</feature>
<feature type="transmembrane region" description="Helical" evidence="1">
    <location>
        <begin position="215"/>
        <end position="231"/>
    </location>
</feature>
<keyword evidence="3" id="KW-1185">Reference proteome</keyword>
<feature type="transmembrane region" description="Helical" evidence="1">
    <location>
        <begin position="310"/>
        <end position="328"/>
    </location>
</feature>
<comment type="caution">
    <text evidence="2">The sequence shown here is derived from an EMBL/GenBank/DDBJ whole genome shotgun (WGS) entry which is preliminary data.</text>
</comment>
<feature type="transmembrane region" description="Helical" evidence="1">
    <location>
        <begin position="189"/>
        <end position="208"/>
    </location>
</feature>
<feature type="transmembrane region" description="Helical" evidence="1">
    <location>
        <begin position="237"/>
        <end position="256"/>
    </location>
</feature>
<dbReference type="Proteomes" id="UP000254925">
    <property type="component" value="Unassembled WGS sequence"/>
</dbReference>
<protein>
    <submittedName>
        <fullName evidence="2">Uncharacterized protein</fullName>
    </submittedName>
</protein>
<name>A0A370HJ40_9HYPH</name>
<proteinExistence type="predicted"/>
<accession>A0A370HJ40</accession>
<feature type="transmembrane region" description="Helical" evidence="1">
    <location>
        <begin position="405"/>
        <end position="424"/>
    </location>
</feature>
<reference evidence="2 3" key="1">
    <citation type="submission" date="2018-07" db="EMBL/GenBank/DDBJ databases">
        <title>Genomic Encyclopedia of Type Strains, Phase IV (KMG-IV): sequencing the most valuable type-strain genomes for metagenomic binning, comparative biology and taxonomic classification.</title>
        <authorList>
            <person name="Goeker M."/>
        </authorList>
    </citation>
    <scope>NUCLEOTIDE SEQUENCE [LARGE SCALE GENOMIC DNA]</scope>
    <source>
        <strain evidence="2 3">DSM 14364</strain>
    </source>
</reference>
<evidence type="ECO:0000313" key="3">
    <source>
        <dbReference type="Proteomes" id="UP000254925"/>
    </source>
</evidence>
<dbReference type="AlphaFoldDB" id="A0A370HJ40"/>
<feature type="transmembrane region" description="Helical" evidence="1">
    <location>
        <begin position="156"/>
        <end position="173"/>
    </location>
</feature>
<evidence type="ECO:0000313" key="2">
    <source>
        <dbReference type="EMBL" id="RDI58558.1"/>
    </source>
</evidence>
<feature type="transmembrane region" description="Helical" evidence="1">
    <location>
        <begin position="128"/>
        <end position="149"/>
    </location>
</feature>
<dbReference type="EMBL" id="QQBB01000005">
    <property type="protein sequence ID" value="RDI58558.1"/>
    <property type="molecule type" value="Genomic_DNA"/>
</dbReference>
<keyword evidence="1" id="KW-0472">Membrane</keyword>
<organism evidence="2 3">
    <name type="scientific">Microvirga subterranea</name>
    <dbReference type="NCBI Taxonomy" id="186651"/>
    <lineage>
        <taxon>Bacteria</taxon>
        <taxon>Pseudomonadati</taxon>
        <taxon>Pseudomonadota</taxon>
        <taxon>Alphaproteobacteria</taxon>
        <taxon>Hyphomicrobiales</taxon>
        <taxon>Methylobacteriaceae</taxon>
        <taxon>Microvirga</taxon>
    </lineage>
</organism>
<sequence length="687" mass="74313">MPKATTSSNQLAKRSYMIDAKPKFDLRLGRRYAPRNLLRHLELAHQRMEMRISFLITAIVALVTAIALWGGYYYSTSTDFALHYALVEYIGSHGAWPDGSVQRLEVMSTYPAVTHTLAAVASKVTGSFIYGTATTALISVLISYLFILYAVRFEDLISTFLVCTIFIALIYFIDKYHVVVGGEISGNNFYFAQMVSLAIVIPIMQVMFSGRISPIKLAVLAVGTTFALGWVYPMATMQFACGTIAYFGVVALQTLVDHRTSRKDISRSFLLLFGISVAIPLAVVLHPTFADMSANAAHEGGINLNLPATFVPKILLVCGLVITGLSFAHIIGKLNVANPVALTATALGIFGAAFVQLFAFGVGVGSLYGVAKHVFPVVTITLAILAMLMVAPLAARLRRTSGRYVGARGATLSLAAFFAFAASMSDAGRPLDPILRSQEFLSTNLPADAARQSASMNKDLLPMENFAISLGDLHYDKVASAVRALGPAVVGGSETANRILAGQPIKYAALGLKTSPQPPQECVVAQSLEASTAIVKDTCLEDNTIYRMGEWISVANLREDRPFLRQGWSNQEHWGIWNDGSSATLTLKLEKPSTSALRLEANVIGYISKEVPQQTVEILAGELKVGEWTFTESERSGSRQIVVPPSAATSEKIEIRFNFPNATSPSGATRRLAMGLIGFRITEVKSN</sequence>
<evidence type="ECO:0000256" key="1">
    <source>
        <dbReference type="SAM" id="Phobius"/>
    </source>
</evidence>
<feature type="transmembrane region" description="Helical" evidence="1">
    <location>
        <begin position="268"/>
        <end position="290"/>
    </location>
</feature>
<feature type="transmembrane region" description="Helical" evidence="1">
    <location>
        <begin position="52"/>
        <end position="74"/>
    </location>
</feature>
<gene>
    <name evidence="2" type="ORF">DES45_10581</name>
</gene>
<keyword evidence="1" id="KW-1133">Transmembrane helix</keyword>
<feature type="transmembrane region" description="Helical" evidence="1">
    <location>
        <begin position="340"/>
        <end position="368"/>
    </location>
</feature>
<keyword evidence="1" id="KW-0812">Transmembrane</keyword>